<evidence type="ECO:0000313" key="2">
    <source>
        <dbReference type="Proteomes" id="UP000251692"/>
    </source>
</evidence>
<name>A0A364RCS7_9BACT</name>
<comment type="caution">
    <text evidence="1">The sequence shown here is derived from an EMBL/GenBank/DDBJ whole genome shotgun (WGS) entry which is preliminary data.</text>
</comment>
<dbReference type="AlphaFoldDB" id="A0A364RCS7"/>
<keyword evidence="2" id="KW-1185">Reference proteome</keyword>
<dbReference type="InterPro" id="IPR025634">
    <property type="entry name" value="DUF4292"/>
</dbReference>
<gene>
    <name evidence="1" type="ORF">DP923_09700</name>
</gene>
<dbReference type="Proteomes" id="UP000251692">
    <property type="component" value="Unassembled WGS sequence"/>
</dbReference>
<dbReference type="Pfam" id="PF14125">
    <property type="entry name" value="DUF4292"/>
    <property type="match status" value="1"/>
</dbReference>
<evidence type="ECO:0000313" key="1">
    <source>
        <dbReference type="EMBL" id="RAU82083.1"/>
    </source>
</evidence>
<reference evidence="1 2" key="2">
    <citation type="submission" date="2018-07" db="EMBL/GenBank/DDBJ databases">
        <title>Pontibacter sp. 2b14 genomic sequence and assembly.</title>
        <authorList>
            <person name="Du Z.-J."/>
        </authorList>
    </citation>
    <scope>NUCLEOTIDE SEQUENCE [LARGE SCALE GENOMIC DNA]</scope>
    <source>
        <strain evidence="1 2">2b14</strain>
    </source>
</reference>
<dbReference type="RefSeq" id="WP_112305676.1">
    <property type="nucleotide sequence ID" value="NZ_QMDV01000003.1"/>
</dbReference>
<reference evidence="1 2" key="1">
    <citation type="submission" date="2018-06" db="EMBL/GenBank/DDBJ databases">
        <authorList>
            <person name="Liu Z.-W."/>
        </authorList>
    </citation>
    <scope>NUCLEOTIDE SEQUENCE [LARGE SCALE GENOMIC DNA]</scope>
    <source>
        <strain evidence="1 2">2b14</strain>
    </source>
</reference>
<dbReference type="EMBL" id="QMDV01000003">
    <property type="protein sequence ID" value="RAU82083.1"/>
    <property type="molecule type" value="Genomic_DNA"/>
</dbReference>
<organism evidence="1 2">
    <name type="scientific">Pontibacter arcticus</name>
    <dbReference type="NCBI Taxonomy" id="2080288"/>
    <lineage>
        <taxon>Bacteria</taxon>
        <taxon>Pseudomonadati</taxon>
        <taxon>Bacteroidota</taxon>
        <taxon>Cytophagia</taxon>
        <taxon>Cytophagales</taxon>
        <taxon>Hymenobacteraceae</taxon>
        <taxon>Pontibacter</taxon>
    </lineage>
</organism>
<dbReference type="OrthoDB" id="849114at2"/>
<sequence>MSKYILGAILGLFLLTGCKKEIIPTTGAATTETIGSVTVKNLDFNYLSAKSQLKFSDRGDNLSSGASIRIKKDSVIWVSVQPGLGIEAARLKMTQDSVFVMNRLQREYTATGYTYLSNKFNVAVDFNVLQAILLGNFQALGSEKVITEGDLQHVQQIRENLLLDYFIGNQNAKLQSLKVQDQSNANTITVKYENFQDVGATPFAYSLNAQVAQKGQLSDLEITHSRVTISDDVLDFPFSVPSDYKRVPAN</sequence>
<accession>A0A364RCS7</accession>
<protein>
    <submittedName>
        <fullName evidence="1">DUF4292 domain-containing protein</fullName>
    </submittedName>
</protein>
<proteinExistence type="predicted"/>
<dbReference type="PROSITE" id="PS51257">
    <property type="entry name" value="PROKAR_LIPOPROTEIN"/>
    <property type="match status" value="1"/>
</dbReference>